<feature type="transmembrane region" description="Helical" evidence="1">
    <location>
        <begin position="84"/>
        <end position="103"/>
    </location>
</feature>
<dbReference type="EMBL" id="RQHW01000002">
    <property type="protein sequence ID" value="TGN21124.1"/>
    <property type="molecule type" value="Genomic_DNA"/>
</dbReference>
<dbReference type="InterPro" id="IPR025508">
    <property type="entry name" value="DUF4395"/>
</dbReference>
<dbReference type="RefSeq" id="WP_135758659.1">
    <property type="nucleotide sequence ID" value="NZ_RQHW01000002.1"/>
</dbReference>
<name>A0A4R9M2V9_9LEPT</name>
<evidence type="ECO:0000313" key="3">
    <source>
        <dbReference type="EMBL" id="TGN21124.1"/>
    </source>
</evidence>
<feature type="transmembrane region" description="Helical" evidence="1">
    <location>
        <begin position="20"/>
        <end position="46"/>
    </location>
</feature>
<feature type="transmembrane region" description="Helical" evidence="1">
    <location>
        <begin position="58"/>
        <end position="78"/>
    </location>
</feature>
<dbReference type="Proteomes" id="UP000298058">
    <property type="component" value="Unassembled WGS sequence"/>
</dbReference>
<dbReference type="OrthoDB" id="345402at2"/>
<feature type="domain" description="DUF4395" evidence="2">
    <location>
        <begin position="10"/>
        <end position="139"/>
    </location>
</feature>
<organism evidence="3 4">
    <name type="scientific">Leptospira idonii</name>
    <dbReference type="NCBI Taxonomy" id="1193500"/>
    <lineage>
        <taxon>Bacteria</taxon>
        <taxon>Pseudomonadati</taxon>
        <taxon>Spirochaetota</taxon>
        <taxon>Spirochaetia</taxon>
        <taxon>Leptospirales</taxon>
        <taxon>Leptospiraceae</taxon>
        <taxon>Leptospira</taxon>
    </lineage>
</organism>
<protein>
    <submittedName>
        <fullName evidence="3">DUF4395 domain-containing protein</fullName>
    </submittedName>
</protein>
<dbReference type="Pfam" id="PF14340">
    <property type="entry name" value="DUF4395"/>
    <property type="match status" value="1"/>
</dbReference>
<evidence type="ECO:0000259" key="2">
    <source>
        <dbReference type="Pfam" id="PF14340"/>
    </source>
</evidence>
<reference evidence="3" key="1">
    <citation type="journal article" date="2019" name="PLoS Negl. Trop. Dis.">
        <title>Revisiting the worldwide diversity of Leptospira species in the environment.</title>
        <authorList>
            <person name="Vincent A.T."/>
            <person name="Schiettekatte O."/>
            <person name="Bourhy P."/>
            <person name="Veyrier F.J."/>
            <person name="Picardeau M."/>
        </authorList>
    </citation>
    <scope>NUCLEOTIDE SEQUENCE [LARGE SCALE GENOMIC DNA]</scope>
    <source>
        <strain evidence="3">201300427</strain>
    </source>
</reference>
<gene>
    <name evidence="3" type="ORF">EHS15_00990</name>
</gene>
<sequence>MKLGYYPDVVNENATRIVASSVVLLGVLAILFPNPIVLGILAVSFALRLSYGPKFEPVAFITSRWLVPLLKISFIPTAGPPKRFAQVIGFSFAVAAFALFHYGQWDAYKAVLGVLVFFASLESFLGWCAGCFVFGLLMKTGIIPADVCEKCNNLNFNKQQ</sequence>
<dbReference type="AlphaFoldDB" id="A0A4R9M2V9"/>
<keyword evidence="4" id="KW-1185">Reference proteome</keyword>
<proteinExistence type="predicted"/>
<keyword evidence="1" id="KW-1133">Transmembrane helix</keyword>
<comment type="caution">
    <text evidence="3">The sequence shown here is derived from an EMBL/GenBank/DDBJ whole genome shotgun (WGS) entry which is preliminary data.</text>
</comment>
<evidence type="ECO:0000256" key="1">
    <source>
        <dbReference type="SAM" id="Phobius"/>
    </source>
</evidence>
<keyword evidence="1" id="KW-0812">Transmembrane</keyword>
<accession>A0A4R9M2V9</accession>
<evidence type="ECO:0000313" key="4">
    <source>
        <dbReference type="Proteomes" id="UP000298058"/>
    </source>
</evidence>
<feature type="transmembrane region" description="Helical" evidence="1">
    <location>
        <begin position="110"/>
        <end position="137"/>
    </location>
</feature>
<keyword evidence="1" id="KW-0472">Membrane</keyword>